<accession>A0A4U6D8E4</accession>
<dbReference type="Gene3D" id="3.20.20.140">
    <property type="entry name" value="Metal-dependent hydrolases"/>
    <property type="match status" value="1"/>
</dbReference>
<proteinExistence type="predicted"/>
<dbReference type="InterPro" id="IPR016195">
    <property type="entry name" value="Pol/histidinol_Pase-like"/>
</dbReference>
<dbReference type="SUPFAM" id="SSF89550">
    <property type="entry name" value="PHP domain-like"/>
    <property type="match status" value="1"/>
</dbReference>
<sequence>MLYMLLSIVLLLAVNQYFFCPRFVFTKGAAFSGPDLFNPYAAIKPGHWIKCNFHAHAQGWDGISNNYEVACSVHNAYQSLHYGVHCISNHQNIDTTRSGEPNYISAYEHGYNFTKTHQLVLGSAKVQKLDYIFTQTTENKQNIINRLSNESNFVALNHPDLSSGYTAKDLCSLSGYDAIEVLNSKTISTDLWDTALSVGKKAFIIANDDLHNAVTKDQLGNICTFVNAAENSKKSVLKALKSGQSYGVIIGRNQNPDTVPYLEKLTTSMDSVCILMSQPATHIVLTGQNGKTIQSFKNTNSVKFVLRPAEHYARATFTYANQTRIYLNPVFFTDNFTVCQDKAYENVGQTFQFNADGIFILALWAMMTVKILQIARRRNLVQAPFQ</sequence>
<dbReference type="EMBL" id="SZVO01000003">
    <property type="protein sequence ID" value="TKT92855.1"/>
    <property type="molecule type" value="Genomic_DNA"/>
</dbReference>
<comment type="caution">
    <text evidence="1">The sequence shown here is derived from an EMBL/GenBank/DDBJ whole genome shotgun (WGS) entry which is preliminary data.</text>
</comment>
<evidence type="ECO:0000313" key="2">
    <source>
        <dbReference type="Proteomes" id="UP000304900"/>
    </source>
</evidence>
<name>A0A4U6D8E4_9BACT</name>
<gene>
    <name evidence="1" type="ORF">FDK13_08680</name>
</gene>
<protein>
    <submittedName>
        <fullName evidence="1">Uncharacterized protein</fullName>
    </submittedName>
</protein>
<dbReference type="OrthoDB" id="9804333at2"/>
<reference evidence="1 2" key="1">
    <citation type="submission" date="2019-05" db="EMBL/GenBank/DDBJ databases">
        <title>Dyadobacter AR-3-8 sp. nov., isolated from arctic soil.</title>
        <authorList>
            <person name="Chaudhary D.K."/>
        </authorList>
    </citation>
    <scope>NUCLEOTIDE SEQUENCE [LARGE SCALE GENOMIC DNA]</scope>
    <source>
        <strain evidence="1 2">AR-3-8</strain>
    </source>
</reference>
<organism evidence="1 2">
    <name type="scientific">Dyadobacter frigoris</name>
    <dbReference type="NCBI Taxonomy" id="2576211"/>
    <lineage>
        <taxon>Bacteria</taxon>
        <taxon>Pseudomonadati</taxon>
        <taxon>Bacteroidota</taxon>
        <taxon>Cytophagia</taxon>
        <taxon>Cytophagales</taxon>
        <taxon>Spirosomataceae</taxon>
        <taxon>Dyadobacter</taxon>
    </lineage>
</organism>
<dbReference type="AlphaFoldDB" id="A0A4U6D8E4"/>
<dbReference type="Proteomes" id="UP000304900">
    <property type="component" value="Unassembled WGS sequence"/>
</dbReference>
<dbReference type="RefSeq" id="WP_137339582.1">
    <property type="nucleotide sequence ID" value="NZ_BSQH01000010.1"/>
</dbReference>
<keyword evidence="2" id="KW-1185">Reference proteome</keyword>
<evidence type="ECO:0000313" key="1">
    <source>
        <dbReference type="EMBL" id="TKT92855.1"/>
    </source>
</evidence>